<organism evidence="6 7">
    <name type="scientific">Desulfotruncus arcticus DSM 17038</name>
    <dbReference type="NCBI Taxonomy" id="1121424"/>
    <lineage>
        <taxon>Bacteria</taxon>
        <taxon>Bacillati</taxon>
        <taxon>Bacillota</taxon>
        <taxon>Clostridia</taxon>
        <taxon>Eubacteriales</taxon>
        <taxon>Desulfallaceae</taxon>
        <taxon>Desulfotruncus</taxon>
    </lineage>
</organism>
<dbReference type="EMBL" id="FOOX01000008">
    <property type="protein sequence ID" value="SFG73090.1"/>
    <property type="molecule type" value="Genomic_DNA"/>
</dbReference>
<dbReference type="SFLD" id="SFLDG01113">
    <property type="entry name" value="Uncharacterised_Radical_SAM_Su"/>
    <property type="match status" value="1"/>
</dbReference>
<dbReference type="Gene3D" id="3.20.20.70">
    <property type="entry name" value="Aldolase class I"/>
    <property type="match status" value="1"/>
</dbReference>
<dbReference type="GO" id="GO:0051536">
    <property type="term" value="F:iron-sulfur cluster binding"/>
    <property type="evidence" value="ECO:0007669"/>
    <property type="project" value="UniProtKB-KW"/>
</dbReference>
<evidence type="ECO:0000259" key="5">
    <source>
        <dbReference type="SMART" id="SM00729"/>
    </source>
</evidence>
<feature type="domain" description="Elp3/MiaA/NifB-like radical SAM core" evidence="5">
    <location>
        <begin position="32"/>
        <end position="225"/>
    </location>
</feature>
<keyword evidence="3" id="KW-0408">Iron</keyword>
<dbReference type="STRING" id="341036.SAMN05660649_02547"/>
<evidence type="ECO:0000256" key="4">
    <source>
        <dbReference type="ARBA" id="ARBA00023014"/>
    </source>
</evidence>
<dbReference type="SFLD" id="SFLDS00029">
    <property type="entry name" value="Radical_SAM"/>
    <property type="match status" value="1"/>
</dbReference>
<keyword evidence="4" id="KW-0411">Iron-sulfur</keyword>
<evidence type="ECO:0000313" key="6">
    <source>
        <dbReference type="EMBL" id="SFG73090.1"/>
    </source>
</evidence>
<protein>
    <recommendedName>
        <fullName evidence="5">Elp3/MiaA/NifB-like radical SAM core domain-containing protein</fullName>
    </recommendedName>
</protein>
<proteinExistence type="predicted"/>
<dbReference type="AlphaFoldDB" id="A0A1I2U7J0"/>
<dbReference type="SMART" id="SM00729">
    <property type="entry name" value="Elp3"/>
    <property type="match status" value="1"/>
</dbReference>
<name>A0A1I2U7J0_9FIRM</name>
<evidence type="ECO:0000256" key="3">
    <source>
        <dbReference type="ARBA" id="ARBA00023004"/>
    </source>
</evidence>
<dbReference type="OrthoDB" id="5420460at2"/>
<evidence type="ECO:0000256" key="1">
    <source>
        <dbReference type="ARBA" id="ARBA00022691"/>
    </source>
</evidence>
<dbReference type="Proteomes" id="UP000199337">
    <property type="component" value="Unassembled WGS sequence"/>
</dbReference>
<dbReference type="SUPFAM" id="SSF102114">
    <property type="entry name" value="Radical SAM enzymes"/>
    <property type="match status" value="1"/>
</dbReference>
<accession>A0A1I2U7J0</accession>
<dbReference type="RefSeq" id="WP_092471741.1">
    <property type="nucleotide sequence ID" value="NZ_FOOX01000008.1"/>
</dbReference>
<gene>
    <name evidence="6" type="ORF">SAMN05660649_02547</name>
</gene>
<dbReference type="InterPro" id="IPR006638">
    <property type="entry name" value="Elp3/MiaA/NifB-like_rSAM"/>
</dbReference>
<dbReference type="PANTHER" id="PTHR43288">
    <property type="entry name" value="BIOTIN SYNTHASE-RELATED PROTEIN, RADICAL SAM SUPERFAMILY"/>
    <property type="match status" value="1"/>
</dbReference>
<evidence type="ECO:0000256" key="2">
    <source>
        <dbReference type="ARBA" id="ARBA00022723"/>
    </source>
</evidence>
<dbReference type="GO" id="GO:0046872">
    <property type="term" value="F:metal ion binding"/>
    <property type="evidence" value="ECO:0007669"/>
    <property type="project" value="UniProtKB-KW"/>
</dbReference>
<keyword evidence="2" id="KW-0479">Metal-binding</keyword>
<evidence type="ECO:0000313" key="7">
    <source>
        <dbReference type="Proteomes" id="UP000199337"/>
    </source>
</evidence>
<dbReference type="InterPro" id="IPR007197">
    <property type="entry name" value="rSAM"/>
</dbReference>
<keyword evidence="7" id="KW-1185">Reference proteome</keyword>
<dbReference type="GO" id="GO:0003824">
    <property type="term" value="F:catalytic activity"/>
    <property type="evidence" value="ECO:0007669"/>
    <property type="project" value="InterPro"/>
</dbReference>
<dbReference type="PANTHER" id="PTHR43288:SF2">
    <property type="entry name" value="RADICAL SAM CORE DOMAIN-CONTAINING PROTEIN"/>
    <property type="match status" value="1"/>
</dbReference>
<dbReference type="InterPro" id="IPR058240">
    <property type="entry name" value="rSAM_sf"/>
</dbReference>
<sequence length="289" mass="32196">MEATTEQLITRAWQLRQANFPGEVVFNFPSKTRAITVTGSQCRLNCAHCNGHYLKTMVDITDWRAKLTRDITSCLISGGCTRDGKVPVLGHLPVIREIKQSGRRINLHTGLLAEAEIEQLDQVTDAVSFDFVGDRETIKEVYELEKTVDDYIKTYLSLRKRVKVVPHICIGLRGGSISGEYKALQLLRELGADGLVFIVFRPTPGTKYAERTPPALDEVVRILARARIEMPAIPIHLGCMRPSGRYRAELDRLALRCGVNKIVRPTPAAIALAGELGMEIKRGEECCVL</sequence>
<dbReference type="InterPro" id="IPR013785">
    <property type="entry name" value="Aldolase_TIM"/>
</dbReference>
<keyword evidence="1" id="KW-0949">S-adenosyl-L-methionine</keyword>
<reference evidence="7" key="1">
    <citation type="submission" date="2016-10" db="EMBL/GenBank/DDBJ databases">
        <authorList>
            <person name="Varghese N."/>
            <person name="Submissions S."/>
        </authorList>
    </citation>
    <scope>NUCLEOTIDE SEQUENCE [LARGE SCALE GENOMIC DNA]</scope>
    <source>
        <strain evidence="7">DSM 17038</strain>
    </source>
</reference>